<protein>
    <submittedName>
        <fullName evidence="2">Alpha beta hydrolase fold</fullName>
    </submittedName>
</protein>
<evidence type="ECO:0000256" key="1">
    <source>
        <dbReference type="SAM" id="MobiDB-lite"/>
    </source>
</evidence>
<accession>A0A395SNV3</accession>
<name>A0A395SNV3_FUSSP</name>
<feature type="compositionally biased region" description="Low complexity" evidence="1">
    <location>
        <begin position="77"/>
        <end position="88"/>
    </location>
</feature>
<dbReference type="Proteomes" id="UP000266152">
    <property type="component" value="Unassembled WGS sequence"/>
</dbReference>
<feature type="compositionally biased region" description="Low complexity" evidence="1">
    <location>
        <begin position="1"/>
        <end position="19"/>
    </location>
</feature>
<evidence type="ECO:0000313" key="3">
    <source>
        <dbReference type="Proteomes" id="UP000266152"/>
    </source>
</evidence>
<organism evidence="2 3">
    <name type="scientific">Fusarium sporotrichioides</name>
    <dbReference type="NCBI Taxonomy" id="5514"/>
    <lineage>
        <taxon>Eukaryota</taxon>
        <taxon>Fungi</taxon>
        <taxon>Dikarya</taxon>
        <taxon>Ascomycota</taxon>
        <taxon>Pezizomycotina</taxon>
        <taxon>Sordariomycetes</taxon>
        <taxon>Hypocreomycetidae</taxon>
        <taxon>Hypocreales</taxon>
        <taxon>Nectriaceae</taxon>
        <taxon>Fusarium</taxon>
    </lineage>
</organism>
<keyword evidence="3" id="KW-1185">Reference proteome</keyword>
<reference evidence="2 3" key="1">
    <citation type="journal article" date="2018" name="PLoS Pathog.">
        <title>Evolution of structural diversity of trichothecenes, a family of toxins produced by plant pathogenic and entomopathogenic fungi.</title>
        <authorList>
            <person name="Proctor R.H."/>
            <person name="McCormick S.P."/>
            <person name="Kim H.S."/>
            <person name="Cardoza R.E."/>
            <person name="Stanley A.M."/>
            <person name="Lindo L."/>
            <person name="Kelly A."/>
            <person name="Brown D.W."/>
            <person name="Lee T."/>
            <person name="Vaughan M.M."/>
            <person name="Alexander N.J."/>
            <person name="Busman M."/>
            <person name="Gutierrez S."/>
        </authorList>
    </citation>
    <scope>NUCLEOTIDE SEQUENCE [LARGE SCALE GENOMIC DNA]</scope>
    <source>
        <strain evidence="2 3">NRRL 3299</strain>
    </source>
</reference>
<dbReference type="STRING" id="5514.A0A395SNV3"/>
<dbReference type="GO" id="GO:0016787">
    <property type="term" value="F:hydrolase activity"/>
    <property type="evidence" value="ECO:0007669"/>
    <property type="project" value="UniProtKB-KW"/>
</dbReference>
<gene>
    <name evidence="2" type="ORF">FSPOR_1511</name>
</gene>
<dbReference type="AlphaFoldDB" id="A0A395SNV3"/>
<sequence length="564" mass="63083">MATPISTSPTSSPSASTSSLLRRVGSFKTKNDISERLGSLRMSASPADSRMPFQASGRVRTRSTSNPAALFKNRSQPVTPVTPNTPVSPRFPRLRPPANAPRQDLPAWDRAIDAVCHSTVNRKVSFEKVLLAFFKDHGRRKSSFGYFRLPDSVRFQICMYLLPDNDKPLRLNKYTFNRDVWRSQDFTSPYSTLSQLSPYLEVSFAFRADVLVTFLQQTRLHAVLSPFTGPRVSPLATTWLNAYGPYARSIVIELDMSHLGGGPTPGAENLLANFEKTGLHLQDFILSQLRRSGSCPLESLVLLCRRFYGKRPPRTEPETVSAASSRPSSRGVKTPEPHSPRGKALQRWESQSSDKICLSPASSCNDVPSLPTTIRLRDDYCSDSNLLFCTNILHLKGRIASIRMCGFSEDYTTRLIGSLFSDQKALAYRVTPSTIWPKLDGQKSYLDMGQGIIALDEHEVPASNNIPNALRKWDGCVQLPPPLIDGNGNLLLPTLVGELQRMRDSVPRSETSLSERTCEELRHEGKKKSFLSEKRGFAWLKEPFSKGKLRKKKRELTRDAATTY</sequence>
<evidence type="ECO:0000313" key="2">
    <source>
        <dbReference type="EMBL" id="RGP73817.1"/>
    </source>
</evidence>
<feature type="region of interest" description="Disordered" evidence="1">
    <location>
        <begin position="1"/>
        <end position="102"/>
    </location>
</feature>
<keyword evidence="2" id="KW-0378">Hydrolase</keyword>
<comment type="caution">
    <text evidence="2">The sequence shown here is derived from an EMBL/GenBank/DDBJ whole genome shotgun (WGS) entry which is preliminary data.</text>
</comment>
<proteinExistence type="predicted"/>
<feature type="region of interest" description="Disordered" evidence="1">
    <location>
        <begin position="313"/>
        <end position="345"/>
    </location>
</feature>
<dbReference type="EMBL" id="PXOF01000023">
    <property type="protein sequence ID" value="RGP73817.1"/>
    <property type="molecule type" value="Genomic_DNA"/>
</dbReference>